<dbReference type="GO" id="GO:0005811">
    <property type="term" value="C:lipid droplet"/>
    <property type="evidence" value="ECO:0007669"/>
    <property type="project" value="UniProtKB-SubCell"/>
</dbReference>
<evidence type="ECO:0000256" key="3">
    <source>
        <dbReference type="ARBA" id="ARBA00022677"/>
    </source>
</evidence>
<comment type="subcellular location">
    <subcellularLocation>
        <location evidence="1">Lipid droplet</location>
    </subcellularLocation>
</comment>
<dbReference type="Proteomes" id="UP000250043">
    <property type="component" value="Unassembled WGS sequence"/>
</dbReference>
<dbReference type="InterPro" id="IPR019363">
    <property type="entry name" value="LDAH"/>
</dbReference>
<dbReference type="AlphaFoldDB" id="A0A8E2J4R2"/>
<organism evidence="5 6">
    <name type="scientific">Obba rivulosa</name>
    <dbReference type="NCBI Taxonomy" id="1052685"/>
    <lineage>
        <taxon>Eukaryota</taxon>
        <taxon>Fungi</taxon>
        <taxon>Dikarya</taxon>
        <taxon>Basidiomycota</taxon>
        <taxon>Agaricomycotina</taxon>
        <taxon>Agaricomycetes</taxon>
        <taxon>Polyporales</taxon>
        <taxon>Gelatoporiaceae</taxon>
        <taxon>Obba</taxon>
    </lineage>
</organism>
<dbReference type="Gene3D" id="3.40.50.1820">
    <property type="entry name" value="alpha/beta hydrolase"/>
    <property type="match status" value="1"/>
</dbReference>
<dbReference type="InterPro" id="IPR029058">
    <property type="entry name" value="AB_hydrolase_fold"/>
</dbReference>
<dbReference type="OrthoDB" id="448051at2759"/>
<evidence type="ECO:0000313" key="6">
    <source>
        <dbReference type="Proteomes" id="UP000250043"/>
    </source>
</evidence>
<gene>
    <name evidence="5" type="ORF">OBBRIDRAFT_746995</name>
</gene>
<keyword evidence="3" id="KW-0551">Lipid droplet</keyword>
<sequence>MHEQSTDVPAFLRPFKDASFSATSYVEGLFPHDELGMPAHACWWPSNSPVNSEGAIFVFIPGNPGLIEFYIPFLSAMHEDCKGRMAILAHGYLGHSPKVHANSTNHTKTVYGLDAQLQSTIEVIDILRVTFGQSARLILAGHSVGSWITMQVLKARPEAVASVVLLFPTLAHIASTPNGRRLSPLFRPLLRSIISNFSKAAHVLPLALLKLLFSHWPPAQLAVLRSFITCPASVYAALNMADDEMNTIQDLDVRLLQDYRDRIHIFFAEHDDWVGEQKEAILSAFHPDPRSLKIVHAHEDIPHAFCINHGDMLARQCLDWLELGELT</sequence>
<evidence type="ECO:0000313" key="5">
    <source>
        <dbReference type="EMBL" id="OCH94712.1"/>
    </source>
</evidence>
<accession>A0A8E2J4R2</accession>
<dbReference type="PANTHER" id="PTHR13390:SF0">
    <property type="entry name" value="LIPID DROPLET-ASSOCIATED HYDROLASE"/>
    <property type="match status" value="1"/>
</dbReference>
<dbReference type="GO" id="GO:0019915">
    <property type="term" value="P:lipid storage"/>
    <property type="evidence" value="ECO:0007669"/>
    <property type="project" value="InterPro"/>
</dbReference>
<evidence type="ECO:0000256" key="4">
    <source>
        <dbReference type="ARBA" id="ARBA00022801"/>
    </source>
</evidence>
<proteinExistence type="inferred from homology"/>
<evidence type="ECO:0000256" key="1">
    <source>
        <dbReference type="ARBA" id="ARBA00004502"/>
    </source>
</evidence>
<protein>
    <submittedName>
        <fullName evidence="5">Alpha/beta-hydrolase</fullName>
    </submittedName>
</protein>
<keyword evidence="4 5" id="KW-0378">Hydrolase</keyword>
<dbReference type="GO" id="GO:0016298">
    <property type="term" value="F:lipase activity"/>
    <property type="evidence" value="ECO:0007669"/>
    <property type="project" value="InterPro"/>
</dbReference>
<dbReference type="EMBL" id="KV722341">
    <property type="protein sequence ID" value="OCH94712.1"/>
    <property type="molecule type" value="Genomic_DNA"/>
</dbReference>
<dbReference type="PANTHER" id="PTHR13390">
    <property type="entry name" value="LIPASE"/>
    <property type="match status" value="1"/>
</dbReference>
<dbReference type="Pfam" id="PF10230">
    <property type="entry name" value="LIDHydrolase"/>
    <property type="match status" value="1"/>
</dbReference>
<dbReference type="SUPFAM" id="SSF53474">
    <property type="entry name" value="alpha/beta-Hydrolases"/>
    <property type="match status" value="1"/>
</dbReference>
<reference evidence="5 6" key="1">
    <citation type="submission" date="2016-07" db="EMBL/GenBank/DDBJ databases">
        <title>Draft genome of the white-rot fungus Obba rivulosa 3A-2.</title>
        <authorList>
            <consortium name="DOE Joint Genome Institute"/>
            <person name="Miettinen O."/>
            <person name="Riley R."/>
            <person name="Acob R."/>
            <person name="Barry K."/>
            <person name="Cullen D."/>
            <person name="De Vries R."/>
            <person name="Hainaut M."/>
            <person name="Hatakka A."/>
            <person name="Henrissat B."/>
            <person name="Hilden K."/>
            <person name="Kuo R."/>
            <person name="Labutti K."/>
            <person name="Lipzen A."/>
            <person name="Makela M.R."/>
            <person name="Sandor L."/>
            <person name="Spatafora J.W."/>
            <person name="Grigoriev I.V."/>
            <person name="Hibbett D.S."/>
        </authorList>
    </citation>
    <scope>NUCLEOTIDE SEQUENCE [LARGE SCALE GENOMIC DNA]</scope>
    <source>
        <strain evidence="5 6">3A-2</strain>
    </source>
</reference>
<name>A0A8E2J4R2_9APHY</name>
<evidence type="ECO:0000256" key="2">
    <source>
        <dbReference type="ARBA" id="ARBA00008300"/>
    </source>
</evidence>
<comment type="similarity">
    <text evidence="2">Belongs to the AB hydrolase superfamily. LDAH family.</text>
</comment>
<keyword evidence="6" id="KW-1185">Reference proteome</keyword>